<evidence type="ECO:0000256" key="1">
    <source>
        <dbReference type="SAM" id="MobiDB-lite"/>
    </source>
</evidence>
<reference evidence="3" key="1">
    <citation type="submission" date="2018-05" db="EMBL/GenBank/DDBJ databases">
        <title>Draft genome of Mucuna pruriens seed.</title>
        <authorList>
            <person name="Nnadi N.E."/>
            <person name="Vos R."/>
            <person name="Hasami M.H."/>
            <person name="Devisetty U.K."/>
            <person name="Aguiy J.C."/>
        </authorList>
    </citation>
    <scope>NUCLEOTIDE SEQUENCE [LARGE SCALE GENOMIC DNA]</scope>
    <source>
        <strain evidence="3">JCA_2017</strain>
    </source>
</reference>
<comment type="caution">
    <text evidence="3">The sequence shown here is derived from an EMBL/GenBank/DDBJ whole genome shotgun (WGS) entry which is preliminary data.</text>
</comment>
<dbReference type="InterPro" id="IPR036397">
    <property type="entry name" value="RNaseH_sf"/>
</dbReference>
<dbReference type="PANTHER" id="PTHR37984">
    <property type="entry name" value="PROTEIN CBG26694"/>
    <property type="match status" value="1"/>
</dbReference>
<feature type="region of interest" description="Disordered" evidence="1">
    <location>
        <begin position="173"/>
        <end position="222"/>
    </location>
</feature>
<dbReference type="InterPro" id="IPR001584">
    <property type="entry name" value="Integrase_cat-core"/>
</dbReference>
<keyword evidence="4" id="KW-1185">Reference proteome</keyword>
<dbReference type="GO" id="GO:0003676">
    <property type="term" value="F:nucleic acid binding"/>
    <property type="evidence" value="ECO:0007669"/>
    <property type="project" value="InterPro"/>
</dbReference>
<evidence type="ECO:0000313" key="3">
    <source>
        <dbReference type="EMBL" id="RDX90904.1"/>
    </source>
</evidence>
<sequence>MTDATPWYADIYNYLAASTYPIGESKDVKERLESGAKYYIWDDPFLWKLYNDQVTRRFGVAKALISDQGSHFCNRTMATLLEKYGVVHRVATTYHHQTNGQAEVFNREIKKILKKEFNVGQKEVRDKANNNTLKINGHQQKPFHEGLNLNSTLGEVEIITLIELVILKDPPDEVLGSKEGPDKADSARPTPWLTTKHNRLPSATGSVPAPEGRLRQKQDPSM</sequence>
<evidence type="ECO:0000313" key="4">
    <source>
        <dbReference type="Proteomes" id="UP000257109"/>
    </source>
</evidence>
<evidence type="ECO:0000259" key="2">
    <source>
        <dbReference type="PROSITE" id="PS50994"/>
    </source>
</evidence>
<protein>
    <recommendedName>
        <fullName evidence="2">Integrase catalytic domain-containing protein</fullName>
    </recommendedName>
</protein>
<dbReference type="InterPro" id="IPR050951">
    <property type="entry name" value="Retrovirus_Pol_polyprotein"/>
</dbReference>
<dbReference type="GO" id="GO:0015074">
    <property type="term" value="P:DNA integration"/>
    <property type="evidence" value="ECO:0007669"/>
    <property type="project" value="InterPro"/>
</dbReference>
<feature type="domain" description="Integrase catalytic" evidence="2">
    <location>
        <begin position="1"/>
        <end position="115"/>
    </location>
</feature>
<dbReference type="InterPro" id="IPR012337">
    <property type="entry name" value="RNaseH-like_sf"/>
</dbReference>
<organism evidence="3 4">
    <name type="scientific">Mucuna pruriens</name>
    <name type="common">Velvet bean</name>
    <name type="synonym">Dolichos pruriens</name>
    <dbReference type="NCBI Taxonomy" id="157652"/>
    <lineage>
        <taxon>Eukaryota</taxon>
        <taxon>Viridiplantae</taxon>
        <taxon>Streptophyta</taxon>
        <taxon>Embryophyta</taxon>
        <taxon>Tracheophyta</taxon>
        <taxon>Spermatophyta</taxon>
        <taxon>Magnoliopsida</taxon>
        <taxon>eudicotyledons</taxon>
        <taxon>Gunneridae</taxon>
        <taxon>Pentapetalae</taxon>
        <taxon>rosids</taxon>
        <taxon>fabids</taxon>
        <taxon>Fabales</taxon>
        <taxon>Fabaceae</taxon>
        <taxon>Papilionoideae</taxon>
        <taxon>50 kb inversion clade</taxon>
        <taxon>NPAAA clade</taxon>
        <taxon>indigoferoid/millettioid clade</taxon>
        <taxon>Phaseoleae</taxon>
        <taxon>Mucuna</taxon>
    </lineage>
</organism>
<name>A0A371GK41_MUCPR</name>
<feature type="non-terminal residue" evidence="3">
    <location>
        <position position="1"/>
    </location>
</feature>
<dbReference type="PROSITE" id="PS50994">
    <property type="entry name" value="INTEGRASE"/>
    <property type="match status" value="1"/>
</dbReference>
<dbReference type="EMBL" id="QJKJ01005255">
    <property type="protein sequence ID" value="RDX90904.1"/>
    <property type="molecule type" value="Genomic_DNA"/>
</dbReference>
<accession>A0A371GK41</accession>
<dbReference type="Gene3D" id="3.30.420.10">
    <property type="entry name" value="Ribonuclease H-like superfamily/Ribonuclease H"/>
    <property type="match status" value="1"/>
</dbReference>
<dbReference type="Proteomes" id="UP000257109">
    <property type="component" value="Unassembled WGS sequence"/>
</dbReference>
<proteinExistence type="predicted"/>
<dbReference type="OrthoDB" id="1934939at2759"/>
<dbReference type="PANTHER" id="PTHR37984:SF5">
    <property type="entry name" value="PROTEIN NYNRIN-LIKE"/>
    <property type="match status" value="1"/>
</dbReference>
<gene>
    <name evidence="3" type="ORF">CR513_27185</name>
</gene>
<dbReference type="SUPFAM" id="SSF53098">
    <property type="entry name" value="Ribonuclease H-like"/>
    <property type="match status" value="1"/>
</dbReference>
<feature type="compositionally biased region" description="Basic and acidic residues" evidence="1">
    <location>
        <begin position="173"/>
        <end position="186"/>
    </location>
</feature>
<feature type="compositionally biased region" description="Basic and acidic residues" evidence="1">
    <location>
        <begin position="212"/>
        <end position="222"/>
    </location>
</feature>
<dbReference type="AlphaFoldDB" id="A0A371GK41"/>